<dbReference type="GO" id="GO:0045727">
    <property type="term" value="P:positive regulation of translation"/>
    <property type="evidence" value="ECO:0007669"/>
    <property type="project" value="TreeGrafter"/>
</dbReference>
<protein>
    <recommendedName>
        <fullName evidence="4">HTH La-type RNA-binding domain-containing protein</fullName>
    </recommendedName>
</protein>
<dbReference type="PROSITE" id="PS50961">
    <property type="entry name" value="HTH_LA"/>
    <property type="match status" value="1"/>
</dbReference>
<accession>A0A672GIL5</accession>
<evidence type="ECO:0000256" key="2">
    <source>
        <dbReference type="ARBA" id="ARBA00022884"/>
    </source>
</evidence>
<dbReference type="PANTHER" id="PTHR22792:SF43">
    <property type="entry name" value="LA-RELATED PROTEIN 4B"/>
    <property type="match status" value="1"/>
</dbReference>
<keyword evidence="1" id="KW-0597">Phosphoprotein</keyword>
<evidence type="ECO:0000313" key="5">
    <source>
        <dbReference type="Ensembl" id="ENSSFAP00005016815.1"/>
    </source>
</evidence>
<feature type="domain" description="HTH La-type RNA-binding" evidence="4">
    <location>
        <begin position="1"/>
        <end position="75"/>
    </location>
</feature>
<organism evidence="5 6">
    <name type="scientific">Salarias fasciatus</name>
    <name type="common">Jewelled blenny</name>
    <name type="synonym">Blennius fasciatus</name>
    <dbReference type="NCBI Taxonomy" id="181472"/>
    <lineage>
        <taxon>Eukaryota</taxon>
        <taxon>Metazoa</taxon>
        <taxon>Chordata</taxon>
        <taxon>Craniata</taxon>
        <taxon>Vertebrata</taxon>
        <taxon>Euteleostomi</taxon>
        <taxon>Actinopterygii</taxon>
        <taxon>Neopterygii</taxon>
        <taxon>Teleostei</taxon>
        <taxon>Neoteleostei</taxon>
        <taxon>Acanthomorphata</taxon>
        <taxon>Ovalentaria</taxon>
        <taxon>Blenniimorphae</taxon>
        <taxon>Blenniiformes</taxon>
        <taxon>Blennioidei</taxon>
        <taxon>Blenniidae</taxon>
        <taxon>Salariinae</taxon>
        <taxon>Salarias</taxon>
    </lineage>
</organism>
<dbReference type="InterPro" id="IPR036388">
    <property type="entry name" value="WH-like_DNA-bd_sf"/>
</dbReference>
<keyword evidence="6" id="KW-1185">Reference proteome</keyword>
<dbReference type="InterPro" id="IPR058699">
    <property type="entry name" value="RRM_LARP4/4B"/>
</dbReference>
<dbReference type="InterPro" id="IPR045180">
    <property type="entry name" value="La_dom_prot"/>
</dbReference>
<dbReference type="InterPro" id="IPR006630">
    <property type="entry name" value="La_HTH"/>
</dbReference>
<dbReference type="AlphaFoldDB" id="A0A672GIL5"/>
<reference evidence="5" key="2">
    <citation type="submission" date="2025-08" db="UniProtKB">
        <authorList>
            <consortium name="Ensembl"/>
        </authorList>
    </citation>
    <scope>IDENTIFICATION</scope>
</reference>
<dbReference type="Ensembl" id="ENSSFAT00005017474.1">
    <property type="protein sequence ID" value="ENSSFAP00005016815.1"/>
    <property type="gene ID" value="ENSSFAG00005008900.1"/>
</dbReference>
<dbReference type="Pfam" id="PF05383">
    <property type="entry name" value="La"/>
    <property type="match status" value="1"/>
</dbReference>
<evidence type="ECO:0000256" key="1">
    <source>
        <dbReference type="ARBA" id="ARBA00022553"/>
    </source>
</evidence>
<name>A0A672GIL5_SALFA</name>
<dbReference type="Pfam" id="PF26088">
    <property type="entry name" value="RRM_LARP4"/>
    <property type="match status" value="1"/>
</dbReference>
<dbReference type="SMART" id="SM00715">
    <property type="entry name" value="LA"/>
    <property type="match status" value="1"/>
</dbReference>
<evidence type="ECO:0000313" key="6">
    <source>
        <dbReference type="Proteomes" id="UP000472267"/>
    </source>
</evidence>
<reference evidence="5" key="1">
    <citation type="submission" date="2019-06" db="EMBL/GenBank/DDBJ databases">
        <authorList>
            <consortium name="Wellcome Sanger Institute Data Sharing"/>
        </authorList>
    </citation>
    <scope>NUCLEOTIDE SEQUENCE [LARGE SCALE GENOMIC DNA]</scope>
</reference>
<dbReference type="GO" id="GO:0003730">
    <property type="term" value="F:mRNA 3'-UTR binding"/>
    <property type="evidence" value="ECO:0007669"/>
    <property type="project" value="TreeGrafter"/>
</dbReference>
<dbReference type="InterPro" id="IPR035979">
    <property type="entry name" value="RBD_domain_sf"/>
</dbReference>
<dbReference type="PANTHER" id="PTHR22792">
    <property type="entry name" value="LUPUS LA PROTEIN-RELATED"/>
    <property type="match status" value="1"/>
</dbReference>
<dbReference type="Proteomes" id="UP000472267">
    <property type="component" value="Chromosome 9"/>
</dbReference>
<sequence>MYKYQQEHLSSDLYLQSQMDNNQYIPISTLASLDMIKSLTTDLTLISSTLKAMPSIQMAPCGQKVRPRQSRCIVILREVPSTTTQEEVEALFERENLPKLVSCEFVSNDNWFISFESEDDAQQFFFKFELKLSINLNFFKCLFL</sequence>
<dbReference type="Gene3D" id="1.10.10.10">
    <property type="entry name" value="Winged helix-like DNA-binding domain superfamily/Winged helix DNA-binding domain"/>
    <property type="match status" value="1"/>
</dbReference>
<evidence type="ECO:0000259" key="4">
    <source>
        <dbReference type="PROSITE" id="PS50961"/>
    </source>
</evidence>
<dbReference type="SUPFAM" id="SSF54928">
    <property type="entry name" value="RNA-binding domain, RBD"/>
    <property type="match status" value="1"/>
</dbReference>
<dbReference type="InterPro" id="IPR036390">
    <property type="entry name" value="WH_DNA-bd_sf"/>
</dbReference>
<dbReference type="InParanoid" id="A0A672GIL5"/>
<proteinExistence type="predicted"/>
<dbReference type="GO" id="GO:0005829">
    <property type="term" value="C:cytosol"/>
    <property type="evidence" value="ECO:0007669"/>
    <property type="project" value="TreeGrafter"/>
</dbReference>
<dbReference type="SUPFAM" id="SSF46785">
    <property type="entry name" value="Winged helix' DNA-binding domain"/>
    <property type="match status" value="1"/>
</dbReference>
<reference evidence="5" key="3">
    <citation type="submission" date="2025-09" db="UniProtKB">
        <authorList>
            <consortium name="Ensembl"/>
        </authorList>
    </citation>
    <scope>IDENTIFICATION</scope>
</reference>
<dbReference type="GO" id="GO:0010494">
    <property type="term" value="C:cytoplasmic stress granule"/>
    <property type="evidence" value="ECO:0007669"/>
    <property type="project" value="TreeGrafter"/>
</dbReference>
<keyword evidence="2 3" id="KW-0694">RNA-binding</keyword>
<evidence type="ECO:0000256" key="3">
    <source>
        <dbReference type="PROSITE-ProRule" id="PRU00332"/>
    </source>
</evidence>